<dbReference type="EMBL" id="VYZN01000003">
    <property type="protein sequence ID" value="KAE9544111.1"/>
    <property type="molecule type" value="Genomic_DNA"/>
</dbReference>
<name>A0A6G0U4R1_APHGL</name>
<dbReference type="Proteomes" id="UP000475862">
    <property type="component" value="Unassembled WGS sequence"/>
</dbReference>
<evidence type="ECO:0000313" key="2">
    <source>
        <dbReference type="EMBL" id="KAE9544111.1"/>
    </source>
</evidence>
<feature type="signal peptide" evidence="1">
    <location>
        <begin position="1"/>
        <end position="26"/>
    </location>
</feature>
<accession>A0A6G0U4R1</accession>
<organism evidence="2 3">
    <name type="scientific">Aphis glycines</name>
    <name type="common">Soybean aphid</name>
    <dbReference type="NCBI Taxonomy" id="307491"/>
    <lineage>
        <taxon>Eukaryota</taxon>
        <taxon>Metazoa</taxon>
        <taxon>Ecdysozoa</taxon>
        <taxon>Arthropoda</taxon>
        <taxon>Hexapoda</taxon>
        <taxon>Insecta</taxon>
        <taxon>Pterygota</taxon>
        <taxon>Neoptera</taxon>
        <taxon>Paraneoptera</taxon>
        <taxon>Hemiptera</taxon>
        <taxon>Sternorrhyncha</taxon>
        <taxon>Aphidomorpha</taxon>
        <taxon>Aphidoidea</taxon>
        <taxon>Aphididae</taxon>
        <taxon>Aphidini</taxon>
        <taxon>Aphis</taxon>
        <taxon>Aphis</taxon>
    </lineage>
</organism>
<proteinExistence type="predicted"/>
<keyword evidence="1" id="KW-0732">Signal</keyword>
<feature type="chain" id="PRO_5026209827" evidence="1">
    <location>
        <begin position="27"/>
        <end position="180"/>
    </location>
</feature>
<keyword evidence="3" id="KW-1185">Reference proteome</keyword>
<comment type="caution">
    <text evidence="2">The sequence shown here is derived from an EMBL/GenBank/DDBJ whole genome shotgun (WGS) entry which is preliminary data.</text>
</comment>
<gene>
    <name evidence="2" type="ORF">AGLY_001800</name>
</gene>
<evidence type="ECO:0000313" key="3">
    <source>
        <dbReference type="Proteomes" id="UP000475862"/>
    </source>
</evidence>
<protein>
    <submittedName>
        <fullName evidence="2">Uncharacterized protein</fullName>
    </submittedName>
</protein>
<dbReference type="AlphaFoldDB" id="A0A6G0U4R1"/>
<reference evidence="2 3" key="1">
    <citation type="submission" date="2019-08" db="EMBL/GenBank/DDBJ databases">
        <title>The genome of the soybean aphid Biotype 1, its phylome, world population structure and adaptation to the North American continent.</title>
        <authorList>
            <person name="Giordano R."/>
            <person name="Donthu R.K."/>
            <person name="Hernandez A.G."/>
            <person name="Wright C.L."/>
            <person name="Zimin A.V."/>
        </authorList>
    </citation>
    <scope>NUCLEOTIDE SEQUENCE [LARGE SCALE GENOMIC DNA]</scope>
    <source>
        <tissue evidence="2">Whole aphids</tissue>
    </source>
</reference>
<sequence>MNGPIPQITFLLFTKDLIVLFSLTKCDLISGSKTMLILEPNKYKKKLCGQRYCDFLVDLPHERRRLLKPYLLNAKHMFINLSCNKKKIKMNGFITLGDLTLFFRDSICHCPRTSHNHTREERLVLPNPLYLRLCTNYGQERSYTKSNNSIENIAILILVEKLNCNFIDSKRSDDNVLILR</sequence>
<evidence type="ECO:0000256" key="1">
    <source>
        <dbReference type="SAM" id="SignalP"/>
    </source>
</evidence>